<evidence type="ECO:0000256" key="1">
    <source>
        <dbReference type="SAM" id="MobiDB-lite"/>
    </source>
</evidence>
<dbReference type="SUPFAM" id="SSF52540">
    <property type="entry name" value="P-loop containing nucleoside triphosphate hydrolases"/>
    <property type="match status" value="1"/>
</dbReference>
<evidence type="ECO:0000313" key="3">
    <source>
        <dbReference type="Proteomes" id="UP001189429"/>
    </source>
</evidence>
<feature type="region of interest" description="Disordered" evidence="1">
    <location>
        <begin position="1139"/>
        <end position="1179"/>
    </location>
</feature>
<sequence>MLAGIWLTFVIDESASANLLSVLAQELHGVLDMRRKRYSNADGGGDSLSAHRAAVLSRTVVPYQEAAAITETSHVSFRCSPGCLRGPRLPLLLLQTFRPYAMPRPGLLALCELWLMLAGLEFQYARPLAQCASAVWRLSDEAGLAGGARQPRAGAAVAGTATPRLSQLRQLCELAVRVAGTLPRRRGSVRHRSSVGAASGSSSLGADRRSTVSAHSDRRSSSSGGLGDRRASAVGVAGGERRPSLAGSAAGLAAGLAAGELCPEAPPWARVGLYLAFEELFGCGGGRVGRPCFRQVQHLLLISDEETQSARRWWDTWDARVHATEAFGALGLACSEQQVNAVVQMRCWLRADGSDGPRTRGVLVLADSALGKSVCVDALVESLSMAGEPQELRRLNAASLVLDAADAALRPSESGARFAPQPAELGVLDGSGARAEEGPAPVRSVLVHIDGEVGCSLQGGLAAALAGVGEVGMVGQAGLHLSEQSWLTLGPGASQAHGSLGLVLEMSPDASRSLGPDLVALCGVVHLGAPGGAAEEREVFVGGWLEQARARWGDALAGVLGNLIEAMLEPVVLLLFGDVALSADGARVEGDLPPDAPAARVLLEAFTSAEVRKMRRRLALSRPAGLDGLSSDWALGPLPRHLVLLQVRDAFFAFFGGWHRRAAAKEANPFLQEPRPRDPSAAGEPAAAPGMDSASASPGDGEPREAAASASQVTVGFLFALSWGLAPLLAEAALPQFQEVLARLYEVAPGKAGGVPLPSEYSIFDAVPEPSLRHFQHIDMVLSEPEKADLDAYVHVPTKTVRRFLSLAMVLAPSQTHMCLLGPPGSGKSAAVGALISRLPLQAAPAALPPFHSIPQGGRAPTARPFGGAVAARYLSVAPWTPMGLWERVLARDMVPSSRRGLRPALGTWCLCVVDDCHCAPGPLAEAWRFALERGLVHLPGASGAPPRGVQKAGAAGAGPARRAGLCGLRSVEGAAVLLTARSGTAFCERRSLLRHPWLFSMEEVSETDMLNIIGDNISHFSFVKDMPSEIQARKMRYVRLVQGYMLRLRQRQELASAVTLHAFFRLFKSLLCLSTSWLSELKAADFHALMLHELVRETVDRLATGRQRSAALANLAELQLEVFGGLVNVEGKDIVYPSPGLESTPADGAEALGGLSDSSSEDSDGAAAAPHAAAPAAGRDQVRLMARALRELRFATLRLEGVRESRGPPARRESREPPARRESSGTGGVTSGHAYSDVTSKYEELCRTIGHDLQGRWQLRDYLPPLLANTRTSTPPRAARP</sequence>
<feature type="compositionally biased region" description="Basic and acidic residues" evidence="1">
    <location>
        <begin position="206"/>
        <end position="220"/>
    </location>
</feature>
<dbReference type="PANTHER" id="PTHR45703:SF36">
    <property type="entry name" value="DYNEIN HEAVY CHAIN, CYTOPLASMIC"/>
    <property type="match status" value="1"/>
</dbReference>
<gene>
    <name evidence="2" type="ORF">PCOR1329_LOCUS73033</name>
</gene>
<dbReference type="InterPro" id="IPR027417">
    <property type="entry name" value="P-loop_NTPase"/>
</dbReference>
<feature type="region of interest" description="Disordered" evidence="1">
    <location>
        <begin position="668"/>
        <end position="707"/>
    </location>
</feature>
<evidence type="ECO:0000313" key="2">
    <source>
        <dbReference type="EMBL" id="CAK0893792.1"/>
    </source>
</evidence>
<feature type="region of interest" description="Disordered" evidence="1">
    <location>
        <begin position="1204"/>
        <end position="1236"/>
    </location>
</feature>
<feature type="compositionally biased region" description="Low complexity" evidence="1">
    <location>
        <begin position="1166"/>
        <end position="1178"/>
    </location>
</feature>
<reference evidence="2" key="1">
    <citation type="submission" date="2023-10" db="EMBL/GenBank/DDBJ databases">
        <authorList>
            <person name="Chen Y."/>
            <person name="Shah S."/>
            <person name="Dougan E. K."/>
            <person name="Thang M."/>
            <person name="Chan C."/>
        </authorList>
    </citation>
    <scope>NUCLEOTIDE SEQUENCE [LARGE SCALE GENOMIC DNA]</scope>
</reference>
<keyword evidence="3" id="KW-1185">Reference proteome</keyword>
<protein>
    <recommendedName>
        <fullName evidence="4">Dynein heavy chain AAA 5 extension domain-containing protein</fullName>
    </recommendedName>
</protein>
<feature type="compositionally biased region" description="Low complexity" evidence="1">
    <location>
        <begin position="1149"/>
        <end position="1159"/>
    </location>
</feature>
<feature type="region of interest" description="Disordered" evidence="1">
    <location>
        <begin position="185"/>
        <end position="242"/>
    </location>
</feature>
<dbReference type="EMBL" id="CAUYUJ010019808">
    <property type="protein sequence ID" value="CAK0893792.1"/>
    <property type="molecule type" value="Genomic_DNA"/>
</dbReference>
<organism evidence="2 3">
    <name type="scientific">Prorocentrum cordatum</name>
    <dbReference type="NCBI Taxonomy" id="2364126"/>
    <lineage>
        <taxon>Eukaryota</taxon>
        <taxon>Sar</taxon>
        <taxon>Alveolata</taxon>
        <taxon>Dinophyceae</taxon>
        <taxon>Prorocentrales</taxon>
        <taxon>Prorocentraceae</taxon>
        <taxon>Prorocentrum</taxon>
    </lineage>
</organism>
<name>A0ABN9X7U5_9DINO</name>
<dbReference type="InterPro" id="IPR026983">
    <property type="entry name" value="DHC"/>
</dbReference>
<proteinExistence type="predicted"/>
<feature type="compositionally biased region" description="Basic and acidic residues" evidence="1">
    <location>
        <begin position="1204"/>
        <end position="1224"/>
    </location>
</feature>
<dbReference type="PANTHER" id="PTHR45703">
    <property type="entry name" value="DYNEIN HEAVY CHAIN"/>
    <property type="match status" value="1"/>
</dbReference>
<comment type="caution">
    <text evidence="2">The sequence shown here is derived from an EMBL/GenBank/DDBJ whole genome shotgun (WGS) entry which is preliminary data.</text>
</comment>
<feature type="compositionally biased region" description="Low complexity" evidence="1">
    <location>
        <begin position="681"/>
        <end position="690"/>
    </location>
</feature>
<evidence type="ECO:0008006" key="4">
    <source>
        <dbReference type="Google" id="ProtNLM"/>
    </source>
</evidence>
<feature type="compositionally biased region" description="Low complexity" evidence="1">
    <location>
        <begin position="194"/>
        <end position="205"/>
    </location>
</feature>
<dbReference type="Proteomes" id="UP001189429">
    <property type="component" value="Unassembled WGS sequence"/>
</dbReference>
<accession>A0ABN9X7U5</accession>